<evidence type="ECO:0000256" key="9">
    <source>
        <dbReference type="RuleBase" id="RU364151"/>
    </source>
</evidence>
<dbReference type="AlphaFoldDB" id="A0A6A5WV63"/>
<gene>
    <name evidence="9" type="primary">MED19</name>
    <name evidence="11" type="ORF">P154DRAFT_430007</name>
</gene>
<dbReference type="Pfam" id="PF08633">
    <property type="entry name" value="Rox3"/>
    <property type="match status" value="1"/>
</dbReference>
<evidence type="ECO:0000256" key="1">
    <source>
        <dbReference type="ARBA" id="ARBA00004123"/>
    </source>
</evidence>
<dbReference type="OrthoDB" id="2160599at2759"/>
<protein>
    <recommendedName>
        <fullName evidence="3 9">Mediator of RNA polymerase II transcription subunit 19</fullName>
    </recommendedName>
    <alternativeName>
        <fullName evidence="8 9">Mediator complex subunit 19</fullName>
    </alternativeName>
</protein>
<comment type="similarity">
    <text evidence="2 9">Belongs to the Mediator complex subunit 19 family.</text>
</comment>
<evidence type="ECO:0000256" key="6">
    <source>
        <dbReference type="ARBA" id="ARBA00023163"/>
    </source>
</evidence>
<dbReference type="InterPro" id="IPR013942">
    <property type="entry name" value="Mediator_Med19_fun"/>
</dbReference>
<evidence type="ECO:0000313" key="12">
    <source>
        <dbReference type="Proteomes" id="UP000799779"/>
    </source>
</evidence>
<reference evidence="11" key="1">
    <citation type="journal article" date="2020" name="Stud. Mycol.">
        <title>101 Dothideomycetes genomes: a test case for predicting lifestyles and emergence of pathogens.</title>
        <authorList>
            <person name="Haridas S."/>
            <person name="Albert R."/>
            <person name="Binder M."/>
            <person name="Bloem J."/>
            <person name="Labutti K."/>
            <person name="Salamov A."/>
            <person name="Andreopoulos B."/>
            <person name="Baker S."/>
            <person name="Barry K."/>
            <person name="Bills G."/>
            <person name="Bluhm B."/>
            <person name="Cannon C."/>
            <person name="Castanera R."/>
            <person name="Culley D."/>
            <person name="Daum C."/>
            <person name="Ezra D."/>
            <person name="Gonzalez J."/>
            <person name="Henrissat B."/>
            <person name="Kuo A."/>
            <person name="Liang C."/>
            <person name="Lipzen A."/>
            <person name="Lutzoni F."/>
            <person name="Magnuson J."/>
            <person name="Mondo S."/>
            <person name="Nolan M."/>
            <person name="Ohm R."/>
            <person name="Pangilinan J."/>
            <person name="Park H.-J."/>
            <person name="Ramirez L."/>
            <person name="Alfaro M."/>
            <person name="Sun H."/>
            <person name="Tritt A."/>
            <person name="Yoshinaga Y."/>
            <person name="Zwiers L.-H."/>
            <person name="Turgeon B."/>
            <person name="Goodwin S."/>
            <person name="Spatafora J."/>
            <person name="Crous P."/>
            <person name="Grigoriev I."/>
        </authorList>
    </citation>
    <scope>NUCLEOTIDE SEQUENCE</scope>
    <source>
        <strain evidence="11">CBS 123094</strain>
    </source>
</reference>
<feature type="compositionally biased region" description="Basic and acidic residues" evidence="10">
    <location>
        <begin position="325"/>
        <end position="341"/>
    </location>
</feature>
<accession>A0A6A5WV63</accession>
<feature type="region of interest" description="Disordered" evidence="10">
    <location>
        <begin position="1"/>
        <end position="149"/>
    </location>
</feature>
<proteinExistence type="inferred from homology"/>
<evidence type="ECO:0000256" key="8">
    <source>
        <dbReference type="ARBA" id="ARBA00032018"/>
    </source>
</evidence>
<dbReference type="EMBL" id="ML977575">
    <property type="protein sequence ID" value="KAF2002955.1"/>
    <property type="molecule type" value="Genomic_DNA"/>
</dbReference>
<dbReference type="GO" id="GO:0006357">
    <property type="term" value="P:regulation of transcription by RNA polymerase II"/>
    <property type="evidence" value="ECO:0007669"/>
    <property type="project" value="InterPro"/>
</dbReference>
<feature type="region of interest" description="Disordered" evidence="10">
    <location>
        <begin position="298"/>
        <end position="383"/>
    </location>
</feature>
<evidence type="ECO:0000256" key="5">
    <source>
        <dbReference type="ARBA" id="ARBA00023159"/>
    </source>
</evidence>
<dbReference type="GO" id="GO:0016592">
    <property type="term" value="C:mediator complex"/>
    <property type="evidence" value="ECO:0007669"/>
    <property type="project" value="InterPro"/>
</dbReference>
<comment type="subcellular location">
    <subcellularLocation>
        <location evidence="1 9">Nucleus</location>
    </subcellularLocation>
</comment>
<keyword evidence="7 9" id="KW-0539">Nucleus</keyword>
<evidence type="ECO:0000256" key="4">
    <source>
        <dbReference type="ARBA" id="ARBA00023015"/>
    </source>
</evidence>
<evidence type="ECO:0000313" key="11">
    <source>
        <dbReference type="EMBL" id="KAF2002955.1"/>
    </source>
</evidence>
<evidence type="ECO:0000256" key="7">
    <source>
        <dbReference type="ARBA" id="ARBA00023242"/>
    </source>
</evidence>
<organism evidence="11 12">
    <name type="scientific">Amniculicola lignicola CBS 123094</name>
    <dbReference type="NCBI Taxonomy" id="1392246"/>
    <lineage>
        <taxon>Eukaryota</taxon>
        <taxon>Fungi</taxon>
        <taxon>Dikarya</taxon>
        <taxon>Ascomycota</taxon>
        <taxon>Pezizomycotina</taxon>
        <taxon>Dothideomycetes</taxon>
        <taxon>Pleosporomycetidae</taxon>
        <taxon>Pleosporales</taxon>
        <taxon>Amniculicolaceae</taxon>
        <taxon>Amniculicola</taxon>
    </lineage>
</organism>
<evidence type="ECO:0000256" key="2">
    <source>
        <dbReference type="ARBA" id="ARBA00009259"/>
    </source>
</evidence>
<keyword evidence="12" id="KW-1185">Reference proteome</keyword>
<dbReference type="GO" id="GO:0003712">
    <property type="term" value="F:transcription coregulator activity"/>
    <property type="evidence" value="ECO:0007669"/>
    <property type="project" value="InterPro"/>
</dbReference>
<keyword evidence="4 9" id="KW-0805">Transcription regulation</keyword>
<comment type="subunit">
    <text evidence="9">Component of the Mediator complex.</text>
</comment>
<evidence type="ECO:0000256" key="3">
    <source>
        <dbReference type="ARBA" id="ARBA00019615"/>
    </source>
</evidence>
<evidence type="ECO:0000256" key="10">
    <source>
        <dbReference type="SAM" id="MobiDB-lite"/>
    </source>
</evidence>
<keyword evidence="6 9" id="KW-0804">Transcription</keyword>
<feature type="compositionally biased region" description="Low complexity" evidence="10">
    <location>
        <begin position="77"/>
        <end position="94"/>
    </location>
</feature>
<keyword evidence="5 9" id="KW-0010">Activator</keyword>
<feature type="compositionally biased region" description="Basic and acidic residues" evidence="10">
    <location>
        <begin position="135"/>
        <end position="149"/>
    </location>
</feature>
<dbReference type="Proteomes" id="UP000799779">
    <property type="component" value="Unassembled WGS sequence"/>
</dbReference>
<sequence length="383" mass="41109">MSDHSAKRQRLTGSFSPSPGSPLYYLASGTKTSSQTKPIVHPNTPTSPPYMNANPHPNAGFAATAPASEMTPPSSVHMSQNVSQSASSAAHSHMFPTPASTTGLGAPSAYGIDDGDEAMTDAQDVDGSRSTHRQSNHDRQGNAAMHGDRRASGAGLFLLRKRSVAPSRPHVSQNLLQLYGLDDIAKSVARTDPVTGEKINKLRKSYEGHIKSMHIPGKAKATKLDNWLSGLMEVPDEHWAEQNVGKELRHALDDPTDLDTLIKQAMSGIGSGPLTTKEAPGLKAYIGTDELAKPKPLAETAAARPMRPASATPNPYNPPQGARGHRPERQGSKRSYTDDSFKGYSEGYADEDSTAEDNHGLKKRRLNGFERTSHPVEVGGVRR</sequence>
<comment type="function">
    <text evidence="9">Component of the Mediator complex, a coactivator involved in the regulated transcription of nearly all RNA polymerase II-dependent genes. Mediator functions as a bridge to convey information from gene-specific regulatory proteins to the basal RNA polymerase II transcription machinery. Mediator is recruited to promoters by direct interactions with regulatory proteins and serves as a scaffold for the assembly of a functional preinitiation complex with RNA polymerase II and the general transcription factors.</text>
</comment>
<name>A0A6A5WV63_9PLEO</name>